<sequence length="105" mass="11529">MAPQPSPKVDKSKEVAKEVETVKKNKGVLLKPSKVKWQPNLGVVTKETGHAVSSSGLTDREKSQIPDDVSDNGAEKEKRGTRSEIDGDLHRRIKTACYFGTTHCL</sequence>
<evidence type="ECO:0000313" key="2">
    <source>
        <dbReference type="EMBL" id="CAI9099699.1"/>
    </source>
</evidence>
<organism evidence="2 3">
    <name type="scientific">Oldenlandia corymbosa var. corymbosa</name>
    <dbReference type="NCBI Taxonomy" id="529605"/>
    <lineage>
        <taxon>Eukaryota</taxon>
        <taxon>Viridiplantae</taxon>
        <taxon>Streptophyta</taxon>
        <taxon>Embryophyta</taxon>
        <taxon>Tracheophyta</taxon>
        <taxon>Spermatophyta</taxon>
        <taxon>Magnoliopsida</taxon>
        <taxon>eudicotyledons</taxon>
        <taxon>Gunneridae</taxon>
        <taxon>Pentapetalae</taxon>
        <taxon>asterids</taxon>
        <taxon>lamiids</taxon>
        <taxon>Gentianales</taxon>
        <taxon>Rubiaceae</taxon>
        <taxon>Rubioideae</taxon>
        <taxon>Spermacoceae</taxon>
        <taxon>Hedyotis-Oldenlandia complex</taxon>
        <taxon>Oldenlandia</taxon>
    </lineage>
</organism>
<reference evidence="2" key="1">
    <citation type="submission" date="2023-03" db="EMBL/GenBank/DDBJ databases">
        <authorList>
            <person name="Julca I."/>
        </authorList>
    </citation>
    <scope>NUCLEOTIDE SEQUENCE</scope>
</reference>
<evidence type="ECO:0000256" key="1">
    <source>
        <dbReference type="SAM" id="MobiDB-lite"/>
    </source>
</evidence>
<evidence type="ECO:0000313" key="3">
    <source>
        <dbReference type="Proteomes" id="UP001161247"/>
    </source>
</evidence>
<dbReference type="EMBL" id="OX459120">
    <property type="protein sequence ID" value="CAI9099699.1"/>
    <property type="molecule type" value="Genomic_DNA"/>
</dbReference>
<proteinExistence type="predicted"/>
<protein>
    <submittedName>
        <fullName evidence="2">OLC1v1036559C1</fullName>
    </submittedName>
</protein>
<keyword evidence="3" id="KW-1185">Reference proteome</keyword>
<feature type="region of interest" description="Disordered" evidence="1">
    <location>
        <begin position="48"/>
        <end position="85"/>
    </location>
</feature>
<dbReference type="AlphaFoldDB" id="A0AAV1CYA9"/>
<accession>A0AAV1CYA9</accession>
<name>A0AAV1CYA9_OLDCO</name>
<gene>
    <name evidence="2" type="ORF">OLC1_LOCUS9664</name>
</gene>
<feature type="compositionally biased region" description="Basic and acidic residues" evidence="1">
    <location>
        <begin position="73"/>
        <end position="85"/>
    </location>
</feature>
<dbReference type="Proteomes" id="UP001161247">
    <property type="component" value="Chromosome 3"/>
</dbReference>